<keyword evidence="2" id="KW-1185">Reference proteome</keyword>
<dbReference type="AlphaFoldDB" id="A0AAW1AFX6"/>
<organism evidence="1 2">
    <name type="scientific">Tetragonisca angustula</name>
    <dbReference type="NCBI Taxonomy" id="166442"/>
    <lineage>
        <taxon>Eukaryota</taxon>
        <taxon>Metazoa</taxon>
        <taxon>Ecdysozoa</taxon>
        <taxon>Arthropoda</taxon>
        <taxon>Hexapoda</taxon>
        <taxon>Insecta</taxon>
        <taxon>Pterygota</taxon>
        <taxon>Neoptera</taxon>
        <taxon>Endopterygota</taxon>
        <taxon>Hymenoptera</taxon>
        <taxon>Apocrita</taxon>
        <taxon>Aculeata</taxon>
        <taxon>Apoidea</taxon>
        <taxon>Anthophila</taxon>
        <taxon>Apidae</taxon>
        <taxon>Tetragonisca</taxon>
    </lineage>
</organism>
<reference evidence="1 2" key="1">
    <citation type="submission" date="2024-05" db="EMBL/GenBank/DDBJ databases">
        <title>The nuclear and mitochondrial genome assemblies of Tetragonisca angustula (Apidae: Meliponini), a tiny yet remarkable pollinator in the Neotropics.</title>
        <authorList>
            <person name="Ferrari R."/>
            <person name="Ricardo P.C."/>
            <person name="Dias F.C."/>
            <person name="Araujo N.S."/>
            <person name="Soares D.O."/>
            <person name="Zhou Q.-S."/>
            <person name="Zhu C.-D."/>
            <person name="Coutinho L."/>
            <person name="Airas M.C."/>
            <person name="Batista T.M."/>
        </authorList>
    </citation>
    <scope>NUCLEOTIDE SEQUENCE [LARGE SCALE GENOMIC DNA]</scope>
    <source>
        <strain evidence="1">ASF017062</strain>
        <tissue evidence="1">Abdomen</tissue>
    </source>
</reference>
<evidence type="ECO:0000313" key="2">
    <source>
        <dbReference type="Proteomes" id="UP001432146"/>
    </source>
</evidence>
<accession>A0AAW1AFX6</accession>
<gene>
    <name evidence="1" type="ORF">QLX08_001342</name>
</gene>
<evidence type="ECO:0000313" key="1">
    <source>
        <dbReference type="EMBL" id="KAK9308725.1"/>
    </source>
</evidence>
<comment type="caution">
    <text evidence="1">The sequence shown here is derived from an EMBL/GenBank/DDBJ whole genome shotgun (WGS) entry which is preliminary data.</text>
</comment>
<dbReference type="Proteomes" id="UP001432146">
    <property type="component" value="Unassembled WGS sequence"/>
</dbReference>
<sequence length="231" mass="25820">MEHDLSIQNLMDDILKRKKPHDLFLVGKCKLKVARLSQRYELLFFKRIVCGLHTVARCTGKCRNRWVNFLEMDRAFEEEITTDRFEKEGGNLSGGKGTSNWKIYYLAVFTLGVVAGTAEGELGVESGMYANSCAWRAPHAIHLSPVKLCDGWRWMVGFASRTVVRDVVDGVRRECDGRPERGEVVSLRQCDPELASSRSIPGSLSYPPTLTTSISGTSFFLCFSLASSDPS</sequence>
<name>A0AAW1AFX6_9HYME</name>
<dbReference type="EMBL" id="JAWNGG020000017">
    <property type="protein sequence ID" value="KAK9308725.1"/>
    <property type="molecule type" value="Genomic_DNA"/>
</dbReference>
<proteinExistence type="predicted"/>
<protein>
    <submittedName>
        <fullName evidence="1">Uncharacterized protein</fullName>
    </submittedName>
</protein>